<dbReference type="EMBL" id="BRXR01000001">
    <property type="protein sequence ID" value="GLC31322.1"/>
    <property type="molecule type" value="Genomic_DNA"/>
</dbReference>
<dbReference type="NCBIfam" id="NF007936">
    <property type="entry name" value="PRK10653.1"/>
    <property type="match status" value="1"/>
</dbReference>
<dbReference type="InterPro" id="IPR028082">
    <property type="entry name" value="Peripla_BP_I"/>
</dbReference>
<evidence type="ECO:0000259" key="5">
    <source>
        <dbReference type="Pfam" id="PF13407"/>
    </source>
</evidence>
<feature type="domain" description="Periplasmic binding protein" evidence="5">
    <location>
        <begin position="40"/>
        <end position="292"/>
    </location>
</feature>
<dbReference type="Gene3D" id="3.40.50.2300">
    <property type="match status" value="2"/>
</dbReference>
<comment type="caution">
    <text evidence="6">The sequence shown here is derived from an EMBL/GenBank/DDBJ whole genome shotgun (WGS) entry which is preliminary data.</text>
</comment>
<dbReference type="Proteomes" id="UP001208567">
    <property type="component" value="Unassembled WGS sequence"/>
</dbReference>
<evidence type="ECO:0000256" key="4">
    <source>
        <dbReference type="SAM" id="SignalP"/>
    </source>
</evidence>
<dbReference type="PANTHER" id="PTHR46847:SF1">
    <property type="entry name" value="D-ALLOSE-BINDING PERIPLASMIC PROTEIN-RELATED"/>
    <property type="match status" value="1"/>
</dbReference>
<accession>A0ABQ5N811</accession>
<dbReference type="RefSeq" id="WP_264850603.1">
    <property type="nucleotide sequence ID" value="NZ_BRXR01000001.1"/>
</dbReference>
<name>A0ABQ5N811_9CLOT</name>
<dbReference type="CDD" id="cd06323">
    <property type="entry name" value="PBP1_ribose_binding"/>
    <property type="match status" value="1"/>
</dbReference>
<protein>
    <submittedName>
        <fullName evidence="6">D-ribose ABC transporter substrate-binding protein</fullName>
    </submittedName>
</protein>
<proteinExistence type="inferred from homology"/>
<dbReference type="SUPFAM" id="SSF53822">
    <property type="entry name" value="Periplasmic binding protein-like I"/>
    <property type="match status" value="1"/>
</dbReference>
<reference evidence="6 7" key="1">
    <citation type="journal article" date="2024" name="Int. J. Syst. Evol. Microbiol.">
        <title>Clostridium omnivorum sp. nov., isolated from anoxic soil under the treatment of reductive soil disinfestation.</title>
        <authorList>
            <person name="Ueki A."/>
            <person name="Tonouchi A."/>
            <person name="Kaku N."/>
            <person name="Honma S."/>
            <person name="Ueki K."/>
        </authorList>
    </citation>
    <scope>NUCLEOTIDE SEQUENCE [LARGE SCALE GENOMIC DNA]</scope>
    <source>
        <strain evidence="6 7">E14</strain>
    </source>
</reference>
<keyword evidence="3 4" id="KW-0732">Signal</keyword>
<comment type="subcellular location">
    <subcellularLocation>
        <location evidence="1">Cell envelope</location>
    </subcellularLocation>
</comment>
<dbReference type="InterPro" id="IPR025997">
    <property type="entry name" value="SBP_2_dom"/>
</dbReference>
<evidence type="ECO:0000256" key="2">
    <source>
        <dbReference type="ARBA" id="ARBA00007639"/>
    </source>
</evidence>
<organism evidence="6 7">
    <name type="scientific">Clostridium omnivorum</name>
    <dbReference type="NCBI Taxonomy" id="1604902"/>
    <lineage>
        <taxon>Bacteria</taxon>
        <taxon>Bacillati</taxon>
        <taxon>Bacillota</taxon>
        <taxon>Clostridia</taxon>
        <taxon>Eubacteriales</taxon>
        <taxon>Clostridiaceae</taxon>
        <taxon>Clostridium</taxon>
    </lineage>
</organism>
<keyword evidence="7" id="KW-1185">Reference proteome</keyword>
<sequence length="307" mass="32434">MKRRSLKLLSLSVVSMLLVGSLVGCSQQKESTTTATKKLGMVISTLNNPFFVSMKDGAEKKAKELGYTLVVLDSQNDSAKERSNVEDLMQQGVTAIIINPTDSDAVKNSIQVANDKKVPVITVDRQANGGDVVCHVASDNVKGGSMAADFILDQLKTKSDIKIVELQGIPGASATRDRGAGFHKVVDGKANVKVVASQAADFDRQKGLSVTENIIQATPAFDAVFAHNDEMALGAVKALKAANKNVIIVGFDGNKDAVDAVNSGDMAATIAQQPDLMGSMAVDNAVKVTKGETVPKQIPVELKIVKK</sequence>
<feature type="chain" id="PRO_5047248374" evidence="4">
    <location>
        <begin position="27"/>
        <end position="307"/>
    </location>
</feature>
<evidence type="ECO:0000256" key="1">
    <source>
        <dbReference type="ARBA" id="ARBA00004196"/>
    </source>
</evidence>
<comment type="similarity">
    <text evidence="2">Belongs to the bacterial solute-binding protein 2 family.</text>
</comment>
<evidence type="ECO:0000313" key="7">
    <source>
        <dbReference type="Proteomes" id="UP001208567"/>
    </source>
</evidence>
<evidence type="ECO:0000313" key="6">
    <source>
        <dbReference type="EMBL" id="GLC31322.1"/>
    </source>
</evidence>
<evidence type="ECO:0000256" key="3">
    <source>
        <dbReference type="ARBA" id="ARBA00022729"/>
    </source>
</evidence>
<dbReference type="Pfam" id="PF13407">
    <property type="entry name" value="Peripla_BP_4"/>
    <property type="match status" value="1"/>
</dbReference>
<feature type="signal peptide" evidence="4">
    <location>
        <begin position="1"/>
        <end position="26"/>
    </location>
</feature>
<dbReference type="PROSITE" id="PS51257">
    <property type="entry name" value="PROKAR_LIPOPROTEIN"/>
    <property type="match status" value="1"/>
</dbReference>
<dbReference type="PANTHER" id="PTHR46847">
    <property type="entry name" value="D-ALLOSE-BINDING PERIPLASMIC PROTEIN-RELATED"/>
    <property type="match status" value="1"/>
</dbReference>
<gene>
    <name evidence="6" type="ORF">bsdE14_27320</name>
</gene>